<feature type="compositionally biased region" description="Basic and acidic residues" evidence="1">
    <location>
        <begin position="69"/>
        <end position="85"/>
    </location>
</feature>
<evidence type="ECO:0000313" key="3">
    <source>
        <dbReference type="EMBL" id="RKS73924.1"/>
    </source>
</evidence>
<dbReference type="EMBL" id="RBWV01000012">
    <property type="protein sequence ID" value="RKS73924.1"/>
    <property type="molecule type" value="Genomic_DNA"/>
</dbReference>
<sequence length="146" mass="15949">MSIPNPENWANDAAFPDVVDDAYPERERLVDPEEPALPGDRYIGVDAVGTTVEEEIEGESLDQKVAREVPDTIADPRDDRPREAEGYVDESGDPDTLEAGDVYAGRLVQPDEGAHSDDEDDEVASAYLHGETDASPEELAMHVREA</sequence>
<feature type="region of interest" description="Disordered" evidence="1">
    <location>
        <begin position="69"/>
        <end position="98"/>
    </location>
</feature>
<evidence type="ECO:0000259" key="2">
    <source>
        <dbReference type="Pfam" id="PF18970"/>
    </source>
</evidence>
<reference evidence="3 4" key="1">
    <citation type="submission" date="2018-10" db="EMBL/GenBank/DDBJ databases">
        <title>Genomic Encyclopedia of Archaeal and Bacterial Type Strains, Phase II (KMG-II): from individual species to whole genera.</title>
        <authorList>
            <person name="Goeker M."/>
        </authorList>
    </citation>
    <scope>NUCLEOTIDE SEQUENCE [LARGE SCALE GENOMIC DNA]</scope>
    <source>
        <strain evidence="3 4">RP-AC37</strain>
    </source>
</reference>
<proteinExistence type="predicted"/>
<gene>
    <name evidence="3" type="ORF">CLV35_2418</name>
</gene>
<dbReference type="AlphaFoldDB" id="A0A420XP10"/>
<dbReference type="OrthoDB" id="3212066at2"/>
<dbReference type="Proteomes" id="UP000281955">
    <property type="component" value="Unassembled WGS sequence"/>
</dbReference>
<accession>A0A420XP10</accession>
<dbReference type="Pfam" id="PF18970">
    <property type="entry name" value="DUF5709"/>
    <property type="match status" value="1"/>
</dbReference>
<feature type="domain" description="DUF5709" evidence="2">
    <location>
        <begin position="98"/>
        <end position="143"/>
    </location>
</feature>
<keyword evidence="4" id="KW-1185">Reference proteome</keyword>
<evidence type="ECO:0000256" key="1">
    <source>
        <dbReference type="SAM" id="MobiDB-lite"/>
    </source>
</evidence>
<evidence type="ECO:0000313" key="4">
    <source>
        <dbReference type="Proteomes" id="UP000281955"/>
    </source>
</evidence>
<comment type="caution">
    <text evidence="3">The sequence shown here is derived from an EMBL/GenBank/DDBJ whole genome shotgun (WGS) entry which is preliminary data.</text>
</comment>
<protein>
    <recommendedName>
        <fullName evidence="2">DUF5709 domain-containing protein</fullName>
    </recommendedName>
</protein>
<feature type="compositionally biased region" description="Acidic residues" evidence="1">
    <location>
        <begin position="86"/>
        <end position="98"/>
    </location>
</feature>
<dbReference type="RefSeq" id="WP_121193717.1">
    <property type="nucleotide sequence ID" value="NZ_RBWV01000012.1"/>
</dbReference>
<name>A0A420XP10_9ACTN</name>
<dbReference type="InterPro" id="IPR043763">
    <property type="entry name" value="DUF5709"/>
</dbReference>
<organism evidence="3 4">
    <name type="scientific">Motilibacter peucedani</name>
    <dbReference type="NCBI Taxonomy" id="598650"/>
    <lineage>
        <taxon>Bacteria</taxon>
        <taxon>Bacillati</taxon>
        <taxon>Actinomycetota</taxon>
        <taxon>Actinomycetes</taxon>
        <taxon>Motilibacterales</taxon>
        <taxon>Motilibacteraceae</taxon>
        <taxon>Motilibacter</taxon>
    </lineage>
</organism>
<dbReference type="InParanoid" id="A0A420XP10"/>